<feature type="region of interest" description="Disordered" evidence="1">
    <location>
        <begin position="1"/>
        <end position="27"/>
    </location>
</feature>
<dbReference type="HOGENOM" id="CLU_1824179_0_0_11"/>
<dbReference type="RefSeq" id="WP_014181778.1">
    <property type="nucleotide sequence ID" value="NC_016582.1"/>
</dbReference>
<dbReference type="STRING" id="749414.SBI_09213"/>
<dbReference type="KEGG" id="sbh:SBI_09213"/>
<keyword evidence="3" id="KW-1185">Reference proteome</keyword>
<evidence type="ECO:0000313" key="2">
    <source>
        <dbReference type="EMBL" id="ADI12331.1"/>
    </source>
</evidence>
<dbReference type="EMBL" id="CP002047">
    <property type="protein sequence ID" value="ADI12331.1"/>
    <property type="molecule type" value="Genomic_DNA"/>
</dbReference>
<protein>
    <submittedName>
        <fullName evidence="2">Uncharacterized protein</fullName>
    </submittedName>
</protein>
<dbReference type="PATRIC" id="fig|749414.3.peg.9490"/>
<name>D7C3W5_STRBB</name>
<evidence type="ECO:0000256" key="1">
    <source>
        <dbReference type="SAM" id="MobiDB-lite"/>
    </source>
</evidence>
<dbReference type="AlphaFoldDB" id="D7C3W5"/>
<organism evidence="2 3">
    <name type="scientific">Streptomyces bingchenggensis (strain BCW-1)</name>
    <dbReference type="NCBI Taxonomy" id="749414"/>
    <lineage>
        <taxon>Bacteria</taxon>
        <taxon>Bacillati</taxon>
        <taxon>Actinomycetota</taxon>
        <taxon>Actinomycetes</taxon>
        <taxon>Kitasatosporales</taxon>
        <taxon>Streptomycetaceae</taxon>
        <taxon>Streptomyces</taxon>
    </lineage>
</organism>
<dbReference type="eggNOG" id="COG3209">
    <property type="taxonomic scope" value="Bacteria"/>
</dbReference>
<evidence type="ECO:0000313" key="3">
    <source>
        <dbReference type="Proteomes" id="UP000000377"/>
    </source>
</evidence>
<dbReference type="Proteomes" id="UP000000377">
    <property type="component" value="Chromosome"/>
</dbReference>
<proteinExistence type="predicted"/>
<reference evidence="2 3" key="1">
    <citation type="journal article" date="2010" name="J. Bacteriol.">
        <title>Genome sequence of the milbemycin-producing bacterium Streptomyces bingchenggensis.</title>
        <authorList>
            <person name="Wang X.J."/>
            <person name="Yan Y.J."/>
            <person name="Zhang B."/>
            <person name="An J."/>
            <person name="Wang J.J."/>
            <person name="Tian J."/>
            <person name="Jiang L."/>
            <person name="Chen Y.H."/>
            <person name="Huang S.X."/>
            <person name="Yin M."/>
            <person name="Zhang J."/>
            <person name="Gao A.L."/>
            <person name="Liu C.X."/>
            <person name="Zhu Z.X."/>
            <person name="Xiang W.S."/>
        </authorList>
    </citation>
    <scope>NUCLEOTIDE SEQUENCE [LARGE SCALE GENOMIC DNA]</scope>
    <source>
        <strain evidence="2 3">BCW-1</strain>
    </source>
</reference>
<sequence>MTQRDAMEGGSAERIPPGAEPSDVIYGNPSDVDDLVVRLRAYARAFKDGQGQLDVLSLMDWGVRQTDPDTGDPKIFEGRKKHEAPWKDSLEYRVPHAKDPENSRILMKELPDGRKVMGWTTDHYRTIHPFTAPHFPDDGWN</sequence>
<gene>
    <name evidence="2" type="ordered locus">SBI_09213</name>
</gene>
<accession>D7C3W5</accession>